<dbReference type="InterPro" id="IPR016140">
    <property type="entry name" value="Bifunc_inhib/LTP/seed_store"/>
</dbReference>
<proteinExistence type="inferred from homology"/>
<reference evidence="7 8" key="1">
    <citation type="submission" date="2022-12" db="EMBL/GenBank/DDBJ databases">
        <title>Chromosome-scale assembly of the Ensete ventricosum genome.</title>
        <authorList>
            <person name="Dussert Y."/>
            <person name="Stocks J."/>
            <person name="Wendawek A."/>
            <person name="Woldeyes F."/>
            <person name="Nichols R.A."/>
            <person name="Borrell J.S."/>
        </authorList>
    </citation>
    <scope>NUCLEOTIDE SEQUENCE [LARGE SCALE GENOMIC DNA]</scope>
    <source>
        <strain evidence="8">cv. Maze</strain>
        <tissue evidence="7">Seeds</tissue>
    </source>
</reference>
<dbReference type="Pfam" id="PF14368">
    <property type="entry name" value="LTP_2"/>
    <property type="match status" value="1"/>
</dbReference>
<feature type="domain" description="Bifunctional inhibitor/plant lipid transfer protein/seed storage helical" evidence="6">
    <location>
        <begin position="33"/>
        <end position="114"/>
    </location>
</feature>
<organism evidence="7 8">
    <name type="scientific">Ensete ventricosum</name>
    <name type="common">Abyssinian banana</name>
    <name type="synonym">Musa ensete</name>
    <dbReference type="NCBI Taxonomy" id="4639"/>
    <lineage>
        <taxon>Eukaryota</taxon>
        <taxon>Viridiplantae</taxon>
        <taxon>Streptophyta</taxon>
        <taxon>Embryophyta</taxon>
        <taxon>Tracheophyta</taxon>
        <taxon>Spermatophyta</taxon>
        <taxon>Magnoliopsida</taxon>
        <taxon>Liliopsida</taxon>
        <taxon>Zingiberales</taxon>
        <taxon>Musaceae</taxon>
        <taxon>Ensete</taxon>
    </lineage>
</organism>
<keyword evidence="4" id="KW-0325">Glycoprotein</keyword>
<name>A0AAV8Q3A6_ENSVE</name>
<keyword evidence="8" id="KW-1185">Reference proteome</keyword>
<evidence type="ECO:0000256" key="4">
    <source>
        <dbReference type="ARBA" id="ARBA00023180"/>
    </source>
</evidence>
<evidence type="ECO:0000313" key="7">
    <source>
        <dbReference type="EMBL" id="KAJ8460979.1"/>
    </source>
</evidence>
<dbReference type="CDD" id="cd00010">
    <property type="entry name" value="AAI_LTSS"/>
    <property type="match status" value="1"/>
</dbReference>
<accession>A0AAV8Q3A6</accession>
<evidence type="ECO:0000256" key="2">
    <source>
        <dbReference type="ARBA" id="ARBA00022729"/>
    </source>
</evidence>
<dbReference type="PANTHER" id="PTHR33044">
    <property type="entry name" value="BIFUNCTIONAL INHIBITOR/LIPID-TRANSFER PROTEIN/SEED STORAGE 2S ALBUMIN SUPERFAMILY PROTEIN-RELATED"/>
    <property type="match status" value="1"/>
</dbReference>
<keyword evidence="3" id="KW-1015">Disulfide bond</keyword>
<dbReference type="SUPFAM" id="SSF47699">
    <property type="entry name" value="Bifunctional inhibitor/lipid-transfer protein/seed storage 2S albumin"/>
    <property type="match status" value="1"/>
</dbReference>
<comment type="caution">
    <text evidence="7">The sequence shown here is derived from an EMBL/GenBank/DDBJ whole genome shotgun (WGS) entry which is preliminary data.</text>
</comment>
<feature type="chain" id="PRO_5044001099" description="Bifunctional inhibitor/plant lipid transfer protein/seed storage helical domain-containing protein" evidence="5">
    <location>
        <begin position="25"/>
        <end position="180"/>
    </location>
</feature>
<sequence>MAGSTVSFVLSFVLLFSAVGLSTSEDSSIQQKCSQEFTKVTSCMDYATAKASAPSSSCCGAVTDIRNADAVCLCYIIQQTHAGSSTIKSLGLQFDKLLQLPDACKLANTSVSNCPKLLKLSPTSPDYAVFMNATKANFSSGGSTNVTPTSNGFKYRFRLDGSVAITLVSAIFFSVFSTGA</sequence>
<dbReference type="InterPro" id="IPR043325">
    <property type="entry name" value="LTSS"/>
</dbReference>
<dbReference type="SMART" id="SM00499">
    <property type="entry name" value="AAI"/>
    <property type="match status" value="1"/>
</dbReference>
<evidence type="ECO:0000313" key="8">
    <source>
        <dbReference type="Proteomes" id="UP001222027"/>
    </source>
</evidence>
<evidence type="ECO:0000259" key="6">
    <source>
        <dbReference type="SMART" id="SM00499"/>
    </source>
</evidence>
<evidence type="ECO:0000256" key="5">
    <source>
        <dbReference type="SAM" id="SignalP"/>
    </source>
</evidence>
<dbReference type="InterPro" id="IPR036312">
    <property type="entry name" value="Bifun_inhib/LTP/seed_sf"/>
</dbReference>
<dbReference type="Gene3D" id="1.10.110.10">
    <property type="entry name" value="Plant lipid-transfer and hydrophobic proteins"/>
    <property type="match status" value="1"/>
</dbReference>
<comment type="similarity">
    <text evidence="1">Belongs to the plant LTP family.</text>
</comment>
<keyword evidence="2 5" id="KW-0732">Signal</keyword>
<dbReference type="Proteomes" id="UP001222027">
    <property type="component" value="Unassembled WGS sequence"/>
</dbReference>
<protein>
    <recommendedName>
        <fullName evidence="6">Bifunctional inhibitor/plant lipid transfer protein/seed storage helical domain-containing protein</fullName>
    </recommendedName>
</protein>
<gene>
    <name evidence="7" type="ORF">OPV22_033905</name>
</gene>
<dbReference type="EMBL" id="JAQQAF010000009">
    <property type="protein sequence ID" value="KAJ8460979.1"/>
    <property type="molecule type" value="Genomic_DNA"/>
</dbReference>
<feature type="signal peptide" evidence="5">
    <location>
        <begin position="1"/>
        <end position="24"/>
    </location>
</feature>
<dbReference type="AlphaFoldDB" id="A0AAV8Q3A6"/>
<evidence type="ECO:0000256" key="1">
    <source>
        <dbReference type="ARBA" id="ARBA00009748"/>
    </source>
</evidence>
<evidence type="ECO:0000256" key="3">
    <source>
        <dbReference type="ARBA" id="ARBA00023157"/>
    </source>
</evidence>